<evidence type="ECO:0000256" key="3">
    <source>
        <dbReference type="ARBA" id="ARBA00022833"/>
    </source>
</evidence>
<dbReference type="Proteomes" id="UP001652621">
    <property type="component" value="Unplaced"/>
</dbReference>
<proteinExistence type="predicted"/>
<name>A0ABM3VHI1_MUSDO</name>
<feature type="compositionally biased region" description="Low complexity" evidence="5">
    <location>
        <begin position="75"/>
        <end position="105"/>
    </location>
</feature>
<dbReference type="PANTHER" id="PTHR45969">
    <property type="entry name" value="RING ZINC FINGER PROTEIN-RELATED"/>
    <property type="match status" value="1"/>
</dbReference>
<evidence type="ECO:0000256" key="2">
    <source>
        <dbReference type="ARBA" id="ARBA00022771"/>
    </source>
</evidence>
<keyword evidence="3" id="KW-0862">Zinc</keyword>
<evidence type="ECO:0000256" key="1">
    <source>
        <dbReference type="ARBA" id="ARBA00022723"/>
    </source>
</evidence>
<feature type="region of interest" description="Disordered" evidence="5">
    <location>
        <begin position="67"/>
        <end position="112"/>
    </location>
</feature>
<evidence type="ECO:0000313" key="8">
    <source>
        <dbReference type="RefSeq" id="XP_058985254.1"/>
    </source>
</evidence>
<feature type="domain" description="RING-type" evidence="6">
    <location>
        <begin position="20"/>
        <end position="61"/>
    </location>
</feature>
<sequence length="171" mass="17481">MSLESALGEFNNEVSDNPACGVCGQSFSDAAQGRRTNCGHCFHKSCLEKCLKLRPYCPTCNTRLFSEPPPTPSGAKTRSQSKQSASAQHAPKASGSTAISQSGSSGAVGGSSGAVGGSSGACGGSDHASVDPDSLTEMIMSRVAAQQMQLFSAFSSQVAKLVQTNIEAART</sequence>
<dbReference type="GeneID" id="131805722"/>
<dbReference type="Pfam" id="PF13639">
    <property type="entry name" value="zf-RING_2"/>
    <property type="match status" value="1"/>
</dbReference>
<dbReference type="PANTHER" id="PTHR45969:SF69">
    <property type="entry name" value="FINGER DOMAIN PROTEIN, PUTATIVE (AFU_ORTHOLOGUE AFUA_3G12190)-RELATED"/>
    <property type="match status" value="1"/>
</dbReference>
<accession>A0ABM3VHI1</accession>
<dbReference type="InterPro" id="IPR001841">
    <property type="entry name" value="Znf_RING"/>
</dbReference>
<keyword evidence="2 4" id="KW-0863">Zinc-finger</keyword>
<dbReference type="SUPFAM" id="SSF57850">
    <property type="entry name" value="RING/U-box"/>
    <property type="match status" value="1"/>
</dbReference>
<evidence type="ECO:0000259" key="6">
    <source>
        <dbReference type="PROSITE" id="PS50089"/>
    </source>
</evidence>
<keyword evidence="7" id="KW-1185">Reference proteome</keyword>
<evidence type="ECO:0000256" key="5">
    <source>
        <dbReference type="SAM" id="MobiDB-lite"/>
    </source>
</evidence>
<dbReference type="SMART" id="SM00184">
    <property type="entry name" value="RING"/>
    <property type="match status" value="1"/>
</dbReference>
<dbReference type="RefSeq" id="XP_058985254.1">
    <property type="nucleotide sequence ID" value="XM_059129271.1"/>
</dbReference>
<reference evidence="8" key="1">
    <citation type="submission" date="2025-08" db="UniProtKB">
        <authorList>
            <consortium name="RefSeq"/>
        </authorList>
    </citation>
    <scope>IDENTIFICATION</scope>
    <source>
        <strain evidence="8">Aabys</strain>
        <tissue evidence="8">Whole body</tissue>
    </source>
</reference>
<keyword evidence="1" id="KW-0479">Metal-binding</keyword>
<evidence type="ECO:0000313" key="7">
    <source>
        <dbReference type="Proteomes" id="UP001652621"/>
    </source>
</evidence>
<organism evidence="7 8">
    <name type="scientific">Musca domestica</name>
    <name type="common">House fly</name>
    <dbReference type="NCBI Taxonomy" id="7370"/>
    <lineage>
        <taxon>Eukaryota</taxon>
        <taxon>Metazoa</taxon>
        <taxon>Ecdysozoa</taxon>
        <taxon>Arthropoda</taxon>
        <taxon>Hexapoda</taxon>
        <taxon>Insecta</taxon>
        <taxon>Pterygota</taxon>
        <taxon>Neoptera</taxon>
        <taxon>Endopterygota</taxon>
        <taxon>Diptera</taxon>
        <taxon>Brachycera</taxon>
        <taxon>Muscomorpha</taxon>
        <taxon>Muscoidea</taxon>
        <taxon>Muscidae</taxon>
        <taxon>Musca</taxon>
    </lineage>
</organism>
<dbReference type="CDD" id="cd16448">
    <property type="entry name" value="RING-H2"/>
    <property type="match status" value="1"/>
</dbReference>
<dbReference type="PROSITE" id="PS50089">
    <property type="entry name" value="ZF_RING_2"/>
    <property type="match status" value="1"/>
</dbReference>
<dbReference type="InterPro" id="IPR013083">
    <property type="entry name" value="Znf_RING/FYVE/PHD"/>
</dbReference>
<gene>
    <name evidence="8" type="primary">LOC131805722</name>
</gene>
<dbReference type="Gene3D" id="3.30.40.10">
    <property type="entry name" value="Zinc/RING finger domain, C3HC4 (zinc finger)"/>
    <property type="match status" value="1"/>
</dbReference>
<protein>
    <submittedName>
        <fullName evidence="8">Uncharacterized protein LOC131805722</fullName>
    </submittedName>
</protein>
<evidence type="ECO:0000256" key="4">
    <source>
        <dbReference type="PROSITE-ProRule" id="PRU00175"/>
    </source>
</evidence>